<keyword evidence="5" id="KW-0677">Repeat</keyword>
<dbReference type="InterPro" id="IPR000007">
    <property type="entry name" value="Tubby_C"/>
</dbReference>
<gene>
    <name evidence="10" type="ORF">DSTB1V02_LOCUS4891</name>
</gene>
<dbReference type="OrthoDB" id="8775810at2759"/>
<evidence type="ECO:0000259" key="8">
    <source>
        <dbReference type="Pfam" id="PF01167"/>
    </source>
</evidence>
<dbReference type="PANTHER" id="PTHR16517">
    <property type="entry name" value="TUBBY-RELATED"/>
    <property type="match status" value="1"/>
</dbReference>
<dbReference type="SUPFAM" id="SSF54518">
    <property type="entry name" value="Tubby C-terminal domain-like"/>
    <property type="match status" value="1"/>
</dbReference>
<dbReference type="Pfam" id="PF01167">
    <property type="entry name" value="Tub"/>
    <property type="match status" value="1"/>
</dbReference>
<dbReference type="InterPro" id="IPR015943">
    <property type="entry name" value="WD40/YVTN_repeat-like_dom_sf"/>
</dbReference>
<dbReference type="SUPFAM" id="SSF82171">
    <property type="entry name" value="DPP6 N-terminal domain-like"/>
    <property type="match status" value="1"/>
</dbReference>
<reference evidence="10" key="1">
    <citation type="submission" date="2020-11" db="EMBL/GenBank/DDBJ databases">
        <authorList>
            <person name="Tran Van P."/>
        </authorList>
    </citation>
    <scope>NUCLEOTIDE SEQUENCE</scope>
</reference>
<dbReference type="InterPro" id="IPR001680">
    <property type="entry name" value="WD40_rpt"/>
</dbReference>
<evidence type="ECO:0000256" key="1">
    <source>
        <dbReference type="ARBA" id="ARBA00004496"/>
    </source>
</evidence>
<name>A0A7R8XEX8_9CRUS</name>
<dbReference type="InterPro" id="IPR025659">
    <property type="entry name" value="Tubby-like_C"/>
</dbReference>
<feature type="repeat" description="WD" evidence="6">
    <location>
        <begin position="51"/>
        <end position="82"/>
    </location>
</feature>
<evidence type="ECO:0000256" key="2">
    <source>
        <dbReference type="ARBA" id="ARBA00007129"/>
    </source>
</evidence>
<dbReference type="PANTHER" id="PTHR16517:SF2">
    <property type="entry name" value="TUBBY-RELATED PROTEIN 4"/>
    <property type="match status" value="1"/>
</dbReference>
<dbReference type="Pfam" id="PF24797">
    <property type="entry name" value="Beta-prop_WDR35_TULP_N"/>
    <property type="match status" value="1"/>
</dbReference>
<dbReference type="EMBL" id="CAJPEV010000758">
    <property type="protein sequence ID" value="CAG0888278.1"/>
    <property type="molecule type" value="Genomic_DNA"/>
</dbReference>
<feature type="region of interest" description="Disordered" evidence="7">
    <location>
        <begin position="532"/>
        <end position="576"/>
    </location>
</feature>
<sequence>MSEERWHLSRSTYYQEGWLAVGNERGVVGVTYTSCYPRPQDEIPSRTNFNLRGHRAQVLMVQWNEPYQKLASCDASGIIFVWIRYEGRWSIELINDRNIPVVHFLWSHDGRLALICYQDNFVLVGSVSGQRYWSQVLEDPTVFSVTCGVWSPNDLQVHFGTSTGEVVSMDVHGNPIGRWHLSGSPIAWMGYNCPKFKMEEDSPHPSSTSLSSSWILVVSFKNGDLGVLHGPDDPLASFVKTGLTGTHCEWSNAGNVLAVAGSSTSSSTSQWVKLYFPSGALAYSRQLPLGYSEEVSGLTWGHNDKRLFVVRGQRIDIAWVSMRVPSLQLLSLLLVHSTIPASVDLTPVMLPDLRIPKRIFHQLNSLRFATVHSNIPLREGMRAFVCRPPSGRSRLHCTMVREEESGMSLVPPDGPSYTLYLEFLGGLMPILHGRRTSKLRPEFLIYDPQGKHLENEFRENSDPASEFPPSVLPYHDKELVLIHANIWGTKFKFYGSLPHLPSMLGEVIYKTSLLHLQPRKMMLVVTELLGDEASLSSSTPTASTSTGDEVKAEESHSIPRAEVPSPPPSPPHPLRVSHTVMRFREPPPMPAPPPRSKSTGFLNVRDSSSLFLTTSPMAFEEGNPVEDQADELPKRLILARPNMRDLVKSLSVEEEVETGDPLPHVSVTPPSSPEDTSIPFLCGVSRSVPSSPLMARRLRDVLSSPLKRSLLNSPLLSCGSGRRPRSSLDDSAVSINPPSYAGARPKHRWSTRRKLRRSNKTVPAMAGLTPADSDESSVSGVPRRQFILFNKAPLWNENSQVYQLDFGGRVTQESAKNFQVEYAGDQRSMIN</sequence>
<dbReference type="EMBL" id="LR900275">
    <property type="protein sequence ID" value="CAD7245013.1"/>
    <property type="molecule type" value="Genomic_DNA"/>
</dbReference>
<keyword evidence="11" id="KW-1185">Reference proteome</keyword>
<protein>
    <submittedName>
        <fullName evidence="10">Uncharacterized protein</fullName>
    </submittedName>
</protein>
<feature type="compositionally biased region" description="Basic and acidic residues" evidence="7">
    <location>
        <begin position="548"/>
        <end position="559"/>
    </location>
</feature>
<comment type="similarity">
    <text evidence="2">Belongs to the TUB family.</text>
</comment>
<organism evidence="10">
    <name type="scientific">Darwinula stevensoni</name>
    <dbReference type="NCBI Taxonomy" id="69355"/>
    <lineage>
        <taxon>Eukaryota</taxon>
        <taxon>Metazoa</taxon>
        <taxon>Ecdysozoa</taxon>
        <taxon>Arthropoda</taxon>
        <taxon>Crustacea</taxon>
        <taxon>Oligostraca</taxon>
        <taxon>Ostracoda</taxon>
        <taxon>Podocopa</taxon>
        <taxon>Podocopida</taxon>
        <taxon>Darwinulocopina</taxon>
        <taxon>Darwinuloidea</taxon>
        <taxon>Darwinulidae</taxon>
        <taxon>Darwinula</taxon>
    </lineage>
</organism>
<evidence type="ECO:0000313" key="11">
    <source>
        <dbReference type="Proteomes" id="UP000677054"/>
    </source>
</evidence>
<accession>A0A7R8XEX8</accession>
<proteinExistence type="inferred from homology"/>
<evidence type="ECO:0000313" key="10">
    <source>
        <dbReference type="EMBL" id="CAD7245013.1"/>
    </source>
</evidence>
<dbReference type="Gene3D" id="3.20.90.10">
    <property type="entry name" value="Tubby Protein, Chain A"/>
    <property type="match status" value="1"/>
</dbReference>
<comment type="subcellular location">
    <subcellularLocation>
        <location evidence="1">Cytoplasm</location>
    </subcellularLocation>
</comment>
<feature type="region of interest" description="Disordered" evidence="7">
    <location>
        <begin position="654"/>
        <end position="674"/>
    </location>
</feature>
<evidence type="ECO:0000256" key="6">
    <source>
        <dbReference type="PROSITE-ProRule" id="PRU00221"/>
    </source>
</evidence>
<dbReference type="Proteomes" id="UP000677054">
    <property type="component" value="Unassembled WGS sequence"/>
</dbReference>
<feature type="compositionally biased region" description="Low complexity" evidence="7">
    <location>
        <begin position="534"/>
        <end position="546"/>
    </location>
</feature>
<feature type="domain" description="Tubby C-terminal" evidence="8">
    <location>
        <begin position="778"/>
        <end position="821"/>
    </location>
</feature>
<evidence type="ECO:0000256" key="7">
    <source>
        <dbReference type="SAM" id="MobiDB-lite"/>
    </source>
</evidence>
<dbReference type="AlphaFoldDB" id="A0A7R8XEX8"/>
<evidence type="ECO:0000259" key="9">
    <source>
        <dbReference type="Pfam" id="PF24797"/>
    </source>
</evidence>
<evidence type="ECO:0000256" key="4">
    <source>
        <dbReference type="ARBA" id="ARBA00022574"/>
    </source>
</evidence>
<dbReference type="PROSITE" id="PS50082">
    <property type="entry name" value="WD_REPEATS_2"/>
    <property type="match status" value="1"/>
</dbReference>
<dbReference type="InterPro" id="IPR056159">
    <property type="entry name" value="Beta-prop_IFT121_TULP_N"/>
</dbReference>
<feature type="domain" description="IFT121/TULP4 N-terminal" evidence="9">
    <location>
        <begin position="15"/>
        <end position="315"/>
    </location>
</feature>
<keyword evidence="4 6" id="KW-0853">WD repeat</keyword>
<keyword evidence="3" id="KW-0963">Cytoplasm</keyword>
<feature type="compositionally biased region" description="Pro residues" evidence="7">
    <location>
        <begin position="564"/>
        <end position="573"/>
    </location>
</feature>
<evidence type="ECO:0000256" key="3">
    <source>
        <dbReference type="ARBA" id="ARBA00022490"/>
    </source>
</evidence>
<feature type="compositionally biased region" description="Basic residues" evidence="7">
    <location>
        <begin position="744"/>
        <end position="759"/>
    </location>
</feature>
<dbReference type="GO" id="GO:0005737">
    <property type="term" value="C:cytoplasm"/>
    <property type="evidence" value="ECO:0007669"/>
    <property type="project" value="UniProtKB-SubCell"/>
</dbReference>
<feature type="region of interest" description="Disordered" evidence="7">
    <location>
        <begin position="716"/>
        <end position="776"/>
    </location>
</feature>
<evidence type="ECO:0000256" key="5">
    <source>
        <dbReference type="ARBA" id="ARBA00022737"/>
    </source>
</evidence>
<dbReference type="Gene3D" id="2.130.10.10">
    <property type="entry name" value="YVTN repeat-like/Quinoprotein amine dehydrogenase"/>
    <property type="match status" value="1"/>
</dbReference>